<name>A0A2I0LBY2_PUNGR</name>
<gene>
    <name evidence="2" type="ORF">CRG98_001371</name>
</gene>
<sequence>MLASSTVQVLDSPPAAPPLTPIRLPSNPLFLRLPSSPHRLGFSLEYTGRRRPPSASSTYYEVSGAYPDEELGFQDRFRKEGD</sequence>
<evidence type="ECO:0000313" key="2">
    <source>
        <dbReference type="EMBL" id="PKI78200.1"/>
    </source>
</evidence>
<keyword evidence="3" id="KW-1185">Reference proteome</keyword>
<proteinExistence type="predicted"/>
<reference evidence="2 3" key="1">
    <citation type="submission" date="2017-11" db="EMBL/GenBank/DDBJ databases">
        <title>De-novo sequencing of pomegranate (Punica granatum L.) genome.</title>
        <authorList>
            <person name="Akparov Z."/>
            <person name="Amiraslanov A."/>
            <person name="Hajiyeva S."/>
            <person name="Abbasov M."/>
            <person name="Kaur K."/>
            <person name="Hamwieh A."/>
            <person name="Solovyev V."/>
            <person name="Salamov A."/>
            <person name="Braich B."/>
            <person name="Kosarev P."/>
            <person name="Mahmoud A."/>
            <person name="Hajiyev E."/>
            <person name="Babayeva S."/>
            <person name="Izzatullayeva V."/>
            <person name="Mammadov A."/>
            <person name="Mammadov A."/>
            <person name="Sharifova S."/>
            <person name="Ojaghi J."/>
            <person name="Eynullazada K."/>
            <person name="Bayramov B."/>
            <person name="Abdulazimova A."/>
            <person name="Shahmuradov I."/>
        </authorList>
    </citation>
    <scope>NUCLEOTIDE SEQUENCE [LARGE SCALE GENOMIC DNA]</scope>
    <source>
        <strain evidence="3">cv. AG2017</strain>
        <tissue evidence="2">Leaf</tissue>
    </source>
</reference>
<evidence type="ECO:0000256" key="1">
    <source>
        <dbReference type="SAM" id="MobiDB-lite"/>
    </source>
</evidence>
<comment type="caution">
    <text evidence="2">The sequence shown here is derived from an EMBL/GenBank/DDBJ whole genome shotgun (WGS) entry which is preliminary data.</text>
</comment>
<evidence type="ECO:0000313" key="3">
    <source>
        <dbReference type="Proteomes" id="UP000233551"/>
    </source>
</evidence>
<protein>
    <submittedName>
        <fullName evidence="2">Uncharacterized protein</fullName>
    </submittedName>
</protein>
<dbReference type="AlphaFoldDB" id="A0A2I0LBY2"/>
<feature type="region of interest" description="Disordered" evidence="1">
    <location>
        <begin position="1"/>
        <end position="21"/>
    </location>
</feature>
<dbReference type="EMBL" id="PGOL01000058">
    <property type="protein sequence ID" value="PKI78200.1"/>
    <property type="molecule type" value="Genomic_DNA"/>
</dbReference>
<dbReference type="Proteomes" id="UP000233551">
    <property type="component" value="Unassembled WGS sequence"/>
</dbReference>
<organism evidence="2 3">
    <name type="scientific">Punica granatum</name>
    <name type="common">Pomegranate</name>
    <dbReference type="NCBI Taxonomy" id="22663"/>
    <lineage>
        <taxon>Eukaryota</taxon>
        <taxon>Viridiplantae</taxon>
        <taxon>Streptophyta</taxon>
        <taxon>Embryophyta</taxon>
        <taxon>Tracheophyta</taxon>
        <taxon>Spermatophyta</taxon>
        <taxon>Magnoliopsida</taxon>
        <taxon>eudicotyledons</taxon>
        <taxon>Gunneridae</taxon>
        <taxon>Pentapetalae</taxon>
        <taxon>rosids</taxon>
        <taxon>malvids</taxon>
        <taxon>Myrtales</taxon>
        <taxon>Lythraceae</taxon>
        <taxon>Punica</taxon>
    </lineage>
</organism>
<accession>A0A2I0LBY2</accession>